<keyword evidence="7 9" id="KW-1133">Transmembrane helix</keyword>
<gene>
    <name evidence="11" type="ORF">AY555_09360</name>
</gene>
<evidence type="ECO:0000256" key="8">
    <source>
        <dbReference type="ARBA" id="ARBA00023136"/>
    </source>
</evidence>
<evidence type="ECO:0000256" key="5">
    <source>
        <dbReference type="ARBA" id="ARBA00022692"/>
    </source>
</evidence>
<feature type="transmembrane region" description="Helical" evidence="9">
    <location>
        <begin position="179"/>
        <end position="201"/>
    </location>
</feature>
<evidence type="ECO:0000256" key="2">
    <source>
        <dbReference type="ARBA" id="ARBA00008038"/>
    </source>
</evidence>
<evidence type="ECO:0000259" key="10">
    <source>
        <dbReference type="Pfam" id="PF01618"/>
    </source>
</evidence>
<keyword evidence="6" id="KW-0283">Flagellar rotation</keyword>
<reference evidence="11 12" key="1">
    <citation type="submission" date="2016-02" db="EMBL/GenBank/DDBJ databases">
        <title>Complete Genome of H5569, the type strain of the newly described species Haematospirillium jordaniae.</title>
        <authorList>
            <person name="Nicholson A.C."/>
            <person name="Humrighouse B.W."/>
            <person name="Loparov V."/>
            <person name="McQuiston J.R."/>
        </authorList>
    </citation>
    <scope>NUCLEOTIDE SEQUENCE [LARGE SCALE GENOMIC DNA]</scope>
    <source>
        <strain evidence="11 12">H5569</strain>
    </source>
</reference>
<dbReference type="PANTHER" id="PTHR30433:SF2">
    <property type="entry name" value="MOTILITY PROTEIN A"/>
    <property type="match status" value="1"/>
</dbReference>
<dbReference type="GO" id="GO:0071978">
    <property type="term" value="P:bacterial-type flagellum-dependent swarming motility"/>
    <property type="evidence" value="ECO:0007669"/>
    <property type="project" value="InterPro"/>
</dbReference>
<dbReference type="InterPro" id="IPR002898">
    <property type="entry name" value="MotA_ExbB_proton_chnl"/>
</dbReference>
<keyword evidence="12" id="KW-1185">Reference proteome</keyword>
<keyword evidence="4" id="KW-1003">Cell membrane</keyword>
<organism evidence="11 12">
    <name type="scientific">Haematospirillum jordaniae</name>
    <dbReference type="NCBI Taxonomy" id="1549855"/>
    <lineage>
        <taxon>Bacteria</taxon>
        <taxon>Pseudomonadati</taxon>
        <taxon>Pseudomonadota</taxon>
        <taxon>Alphaproteobacteria</taxon>
        <taxon>Rhodospirillales</taxon>
        <taxon>Novispirillaceae</taxon>
        <taxon>Haematospirillum</taxon>
    </lineage>
</organism>
<evidence type="ECO:0000256" key="1">
    <source>
        <dbReference type="ARBA" id="ARBA00004651"/>
    </source>
</evidence>
<accession>A0A143DG36</accession>
<keyword evidence="5 9" id="KW-0812">Transmembrane</keyword>
<feature type="domain" description="MotA/TolQ/ExbB proton channel" evidence="10">
    <location>
        <begin position="105"/>
        <end position="218"/>
    </location>
</feature>
<keyword evidence="8 9" id="KW-0472">Membrane</keyword>
<evidence type="ECO:0000313" key="11">
    <source>
        <dbReference type="EMBL" id="AMW35677.1"/>
    </source>
</evidence>
<dbReference type="Proteomes" id="UP000076066">
    <property type="component" value="Chromosome"/>
</dbReference>
<evidence type="ECO:0000256" key="3">
    <source>
        <dbReference type="ARBA" id="ARBA00022448"/>
    </source>
</evidence>
<comment type="subcellular location">
    <subcellularLocation>
        <location evidence="1">Cell membrane</location>
        <topology evidence="1">Multi-pass membrane protein</topology>
    </subcellularLocation>
</comment>
<dbReference type="InterPro" id="IPR047055">
    <property type="entry name" value="MotA-like"/>
</dbReference>
<dbReference type="KEGG" id="hjo:AY555_09360"/>
<evidence type="ECO:0000256" key="4">
    <source>
        <dbReference type="ARBA" id="ARBA00022475"/>
    </source>
</evidence>
<dbReference type="GO" id="GO:0006935">
    <property type="term" value="P:chemotaxis"/>
    <property type="evidence" value="ECO:0007669"/>
    <property type="project" value="InterPro"/>
</dbReference>
<dbReference type="STRING" id="1549855.AY555_09360"/>
<dbReference type="Pfam" id="PF01618">
    <property type="entry name" value="MotA_ExbB"/>
    <property type="match status" value="1"/>
</dbReference>
<evidence type="ECO:0000256" key="7">
    <source>
        <dbReference type="ARBA" id="ARBA00022989"/>
    </source>
</evidence>
<proteinExistence type="inferred from homology"/>
<dbReference type="PROSITE" id="PS01307">
    <property type="entry name" value="MOTA"/>
    <property type="match status" value="1"/>
</dbReference>
<keyword evidence="3" id="KW-0813">Transport</keyword>
<dbReference type="InterPro" id="IPR000540">
    <property type="entry name" value="Flag_MotA_CS"/>
</dbReference>
<name>A0A143DG36_9PROT</name>
<dbReference type="EMBL" id="CP014525">
    <property type="protein sequence ID" value="AMW35677.1"/>
    <property type="molecule type" value="Genomic_DNA"/>
</dbReference>
<evidence type="ECO:0000256" key="9">
    <source>
        <dbReference type="SAM" id="Phobius"/>
    </source>
</evidence>
<protein>
    <recommendedName>
        <fullName evidence="10">MotA/TolQ/ExbB proton channel domain-containing protein</fullName>
    </recommendedName>
</protein>
<evidence type="ECO:0000256" key="6">
    <source>
        <dbReference type="ARBA" id="ARBA00022779"/>
    </source>
</evidence>
<feature type="transmembrane region" description="Helical" evidence="9">
    <location>
        <begin position="156"/>
        <end position="173"/>
    </location>
</feature>
<comment type="similarity">
    <text evidence="2">Belongs to the MotA family.</text>
</comment>
<sequence>MDVATLSGILGAVALTVMAIAASGSPLSFVDMSGLLIVLGGTILITATSFSWSDIRQTLRELGRSAGYKMPAPQDVALDMLRIAEYAHRHGILRLRGVVLNSLHRDQILHKGLQLVLNGTAENEIVRILSSDIASSRVHSDRAVCVLRRAAETSPAMGLIGTLIGLVQMLGHLDNPAAIGPGMSIALLTTFYGAVMAYMILGPLGSRLERNGQEEALIYQIWLTTVLSIERRETPSQLELHFNSILPLGQRLPVHVDLIRQPAGG</sequence>
<dbReference type="GO" id="GO:0005886">
    <property type="term" value="C:plasma membrane"/>
    <property type="evidence" value="ECO:0007669"/>
    <property type="project" value="UniProtKB-SubCell"/>
</dbReference>
<feature type="transmembrane region" description="Helical" evidence="9">
    <location>
        <begin position="35"/>
        <end position="55"/>
    </location>
</feature>
<dbReference type="AlphaFoldDB" id="A0A143DG36"/>
<dbReference type="PANTHER" id="PTHR30433">
    <property type="entry name" value="CHEMOTAXIS PROTEIN MOTA"/>
    <property type="match status" value="1"/>
</dbReference>
<evidence type="ECO:0000313" key="12">
    <source>
        <dbReference type="Proteomes" id="UP000076066"/>
    </source>
</evidence>